<reference evidence="8 9" key="1">
    <citation type="submission" date="2024-09" db="EMBL/GenBank/DDBJ databases">
        <authorList>
            <person name="Sun Q."/>
            <person name="Mori K."/>
        </authorList>
    </citation>
    <scope>NUCLEOTIDE SEQUENCE [LARGE SCALE GENOMIC DNA]</scope>
    <source>
        <strain evidence="8 9">CICC 11035S</strain>
    </source>
</reference>
<evidence type="ECO:0000259" key="7">
    <source>
        <dbReference type="PROSITE" id="PS51755"/>
    </source>
</evidence>
<evidence type="ECO:0000256" key="5">
    <source>
        <dbReference type="PROSITE-ProRule" id="PRU01091"/>
    </source>
</evidence>
<evidence type="ECO:0000313" key="9">
    <source>
        <dbReference type="Proteomes" id="UP001589858"/>
    </source>
</evidence>
<evidence type="ECO:0000256" key="2">
    <source>
        <dbReference type="ARBA" id="ARBA00023012"/>
    </source>
</evidence>
<dbReference type="EMBL" id="JBHLTM010000079">
    <property type="protein sequence ID" value="MFC0686930.1"/>
    <property type="molecule type" value="Genomic_DNA"/>
</dbReference>
<dbReference type="Gene3D" id="3.40.50.2300">
    <property type="match status" value="1"/>
</dbReference>
<dbReference type="InterPro" id="IPR001789">
    <property type="entry name" value="Sig_transdc_resp-reg_receiver"/>
</dbReference>
<keyword evidence="9" id="KW-1185">Reference proteome</keyword>
<feature type="domain" description="Response regulatory" evidence="6">
    <location>
        <begin position="1"/>
        <end position="118"/>
    </location>
</feature>
<dbReference type="Gene3D" id="1.10.10.10">
    <property type="entry name" value="Winged helix-like DNA-binding domain superfamily/Winged helix DNA-binding domain"/>
    <property type="match status" value="1"/>
</dbReference>
<accession>A0ABV6SCD9</accession>
<dbReference type="Pfam" id="PF00072">
    <property type="entry name" value="Response_reg"/>
    <property type="match status" value="1"/>
</dbReference>
<dbReference type="InterPro" id="IPR039420">
    <property type="entry name" value="WalR-like"/>
</dbReference>
<dbReference type="Proteomes" id="UP001589858">
    <property type="component" value="Unassembled WGS sequence"/>
</dbReference>
<feature type="domain" description="OmpR/PhoB-type" evidence="7">
    <location>
        <begin position="127"/>
        <end position="225"/>
    </location>
</feature>
<feature type="DNA-binding region" description="OmpR/PhoB-type" evidence="5">
    <location>
        <begin position="127"/>
        <end position="225"/>
    </location>
</feature>
<feature type="modified residue" description="4-aspartylphosphate" evidence="4">
    <location>
        <position position="51"/>
    </location>
</feature>
<evidence type="ECO:0000256" key="3">
    <source>
        <dbReference type="ARBA" id="ARBA00023125"/>
    </source>
</evidence>
<dbReference type="SUPFAM" id="SSF46894">
    <property type="entry name" value="C-terminal effector domain of the bipartite response regulators"/>
    <property type="match status" value="1"/>
</dbReference>
<keyword evidence="2" id="KW-0902">Two-component regulatory system</keyword>
<comment type="caution">
    <text evidence="8">The sequence shown here is derived from an EMBL/GenBank/DDBJ whole genome shotgun (WGS) entry which is preliminary data.</text>
</comment>
<dbReference type="SMART" id="SM00448">
    <property type="entry name" value="REC"/>
    <property type="match status" value="1"/>
</dbReference>
<dbReference type="PROSITE" id="PS50110">
    <property type="entry name" value="RESPONSE_REGULATORY"/>
    <property type="match status" value="1"/>
</dbReference>
<dbReference type="CDD" id="cd00383">
    <property type="entry name" value="trans_reg_C"/>
    <property type="match status" value="1"/>
</dbReference>
<dbReference type="RefSeq" id="WP_267219272.1">
    <property type="nucleotide sequence ID" value="NZ_JAPCWC010000003.1"/>
</dbReference>
<name>A0ABV6SCD9_9SPHN</name>
<gene>
    <name evidence="8" type="ORF">ACFFF8_20295</name>
</gene>
<dbReference type="PANTHER" id="PTHR48111">
    <property type="entry name" value="REGULATOR OF RPOS"/>
    <property type="match status" value="1"/>
</dbReference>
<dbReference type="InterPro" id="IPR036388">
    <property type="entry name" value="WH-like_DNA-bd_sf"/>
</dbReference>
<evidence type="ECO:0000313" key="8">
    <source>
        <dbReference type="EMBL" id="MFC0686930.1"/>
    </source>
</evidence>
<protein>
    <submittedName>
        <fullName evidence="8">Response regulator transcription factor</fullName>
    </submittedName>
</protein>
<sequence>MIKSGDIVLTSGDLTHVGAIRDNFLTFEAEVADASDLCARALRGPTWVFVDWLLPEMSGLQLCGLLRDRINDHPLHITMVLPEPDPRAQARALEAGADDYLIGPLSPKALVQRLRIYQPVSAARKEVPAIQIGELVIQPDSHLTRYKGLVVPLQSNEQRLLNHFARNPNRVFTRGELIGVLGKSVEVCDERTVDSWVSRLRRKLRTMQVPHLPRTVRSFGYVFDNMEA</sequence>
<dbReference type="Pfam" id="PF00486">
    <property type="entry name" value="Trans_reg_C"/>
    <property type="match status" value="1"/>
</dbReference>
<evidence type="ECO:0000259" key="6">
    <source>
        <dbReference type="PROSITE" id="PS50110"/>
    </source>
</evidence>
<organism evidence="8 9">
    <name type="scientific">Novosphingobium clariflavum</name>
    <dbReference type="NCBI Taxonomy" id="2029884"/>
    <lineage>
        <taxon>Bacteria</taxon>
        <taxon>Pseudomonadati</taxon>
        <taxon>Pseudomonadota</taxon>
        <taxon>Alphaproteobacteria</taxon>
        <taxon>Sphingomonadales</taxon>
        <taxon>Sphingomonadaceae</taxon>
        <taxon>Novosphingobium</taxon>
    </lineage>
</organism>
<dbReference type="SUPFAM" id="SSF52172">
    <property type="entry name" value="CheY-like"/>
    <property type="match status" value="1"/>
</dbReference>
<evidence type="ECO:0000256" key="1">
    <source>
        <dbReference type="ARBA" id="ARBA00022553"/>
    </source>
</evidence>
<dbReference type="InterPro" id="IPR011006">
    <property type="entry name" value="CheY-like_superfamily"/>
</dbReference>
<dbReference type="InterPro" id="IPR016032">
    <property type="entry name" value="Sig_transdc_resp-reg_C-effctor"/>
</dbReference>
<keyword evidence="3 5" id="KW-0238">DNA-binding</keyword>
<dbReference type="InterPro" id="IPR001867">
    <property type="entry name" value="OmpR/PhoB-type_DNA-bd"/>
</dbReference>
<dbReference type="PROSITE" id="PS51755">
    <property type="entry name" value="OMPR_PHOB"/>
    <property type="match status" value="1"/>
</dbReference>
<dbReference type="PANTHER" id="PTHR48111:SF40">
    <property type="entry name" value="PHOSPHATE REGULON TRANSCRIPTIONAL REGULATORY PROTEIN PHOB"/>
    <property type="match status" value="1"/>
</dbReference>
<dbReference type="SMART" id="SM00862">
    <property type="entry name" value="Trans_reg_C"/>
    <property type="match status" value="1"/>
</dbReference>
<proteinExistence type="predicted"/>
<keyword evidence="1 4" id="KW-0597">Phosphoprotein</keyword>
<evidence type="ECO:0000256" key="4">
    <source>
        <dbReference type="PROSITE-ProRule" id="PRU00169"/>
    </source>
</evidence>